<evidence type="ECO:0000256" key="1">
    <source>
        <dbReference type="SAM" id="SignalP"/>
    </source>
</evidence>
<proteinExistence type="predicted"/>
<keyword evidence="1" id="KW-0732">Signal</keyword>
<protein>
    <recommendedName>
        <fullName evidence="4">Lipoprotein</fullName>
    </recommendedName>
</protein>
<organism evidence="2 3">
    <name type="scientific">Deinococcus terrestris</name>
    <dbReference type="NCBI Taxonomy" id="2651870"/>
    <lineage>
        <taxon>Bacteria</taxon>
        <taxon>Thermotogati</taxon>
        <taxon>Deinococcota</taxon>
        <taxon>Deinococci</taxon>
        <taxon>Deinococcales</taxon>
        <taxon>Deinococcaceae</taxon>
        <taxon>Deinococcus</taxon>
    </lineage>
</organism>
<accession>A0A7X1NUH1</accession>
<dbReference type="Proteomes" id="UP000484842">
    <property type="component" value="Unassembled WGS sequence"/>
</dbReference>
<dbReference type="AlphaFoldDB" id="A0A7X1NUH1"/>
<feature type="signal peptide" evidence="1">
    <location>
        <begin position="1"/>
        <end position="21"/>
    </location>
</feature>
<feature type="chain" id="PRO_5031168514" description="Lipoprotein" evidence="1">
    <location>
        <begin position="22"/>
        <end position="161"/>
    </location>
</feature>
<evidence type="ECO:0008006" key="4">
    <source>
        <dbReference type="Google" id="ProtNLM"/>
    </source>
</evidence>
<sequence>MKQFTAVALAALLASCAPAFTAVPPGRVVNAATGQEGTVTFAAGSLRPGSPATGADNVVLNIGGQTYTGRAAVLDGTLATAPLALSVAVGGTAGTGGSTFGWGARLGPAPQPQGTLRAGSLIARTAGPSPRTLTCTLTVDERERGFGECRDEAGVRYVMQF</sequence>
<evidence type="ECO:0000313" key="3">
    <source>
        <dbReference type="Proteomes" id="UP000484842"/>
    </source>
</evidence>
<comment type="caution">
    <text evidence="2">The sequence shown here is derived from an EMBL/GenBank/DDBJ whole genome shotgun (WGS) entry which is preliminary data.</text>
</comment>
<name>A0A7X1NUH1_9DEIO</name>
<reference evidence="2 3" key="1">
    <citation type="submission" date="2019-10" db="EMBL/GenBank/DDBJ databases">
        <title>Deinococcus sp. isolated from soil.</title>
        <authorList>
            <person name="Li Y."/>
            <person name="Wang J."/>
        </authorList>
    </citation>
    <scope>NUCLEOTIDE SEQUENCE [LARGE SCALE GENOMIC DNA]</scope>
    <source>
        <strain evidence="2 3">SDU3-2</strain>
    </source>
</reference>
<evidence type="ECO:0000313" key="2">
    <source>
        <dbReference type="EMBL" id="MPY66061.1"/>
    </source>
</evidence>
<gene>
    <name evidence="2" type="ORF">F8S09_05035</name>
</gene>
<dbReference type="EMBL" id="WBSL01000001">
    <property type="protein sequence ID" value="MPY66061.1"/>
    <property type="molecule type" value="Genomic_DNA"/>
</dbReference>
<dbReference type="PROSITE" id="PS51257">
    <property type="entry name" value="PROKAR_LIPOPROTEIN"/>
    <property type="match status" value="1"/>
</dbReference>
<keyword evidence="3" id="KW-1185">Reference proteome</keyword>
<dbReference type="RefSeq" id="WP_152869432.1">
    <property type="nucleotide sequence ID" value="NZ_WBSL01000001.1"/>
</dbReference>